<evidence type="ECO:0000313" key="3">
    <source>
        <dbReference type="Proteomes" id="UP001176941"/>
    </source>
</evidence>
<feature type="compositionally biased region" description="Low complexity" evidence="1">
    <location>
        <begin position="76"/>
        <end position="85"/>
    </location>
</feature>
<accession>A0ABN8XZL6</accession>
<evidence type="ECO:0000256" key="1">
    <source>
        <dbReference type="SAM" id="MobiDB-lite"/>
    </source>
</evidence>
<feature type="compositionally biased region" description="Basic and acidic residues" evidence="1">
    <location>
        <begin position="60"/>
        <end position="72"/>
    </location>
</feature>
<feature type="compositionally biased region" description="Basic and acidic residues" evidence="1">
    <location>
        <begin position="134"/>
        <end position="153"/>
    </location>
</feature>
<keyword evidence="3" id="KW-1185">Reference proteome</keyword>
<dbReference type="EMBL" id="OX459947">
    <property type="protein sequence ID" value="CAI9154770.1"/>
    <property type="molecule type" value="Genomic_DNA"/>
</dbReference>
<dbReference type="Proteomes" id="UP001176941">
    <property type="component" value="Chromosome 11"/>
</dbReference>
<reference evidence="2" key="1">
    <citation type="submission" date="2023-04" db="EMBL/GenBank/DDBJ databases">
        <authorList>
            <consortium name="ELIXIR-Norway"/>
        </authorList>
    </citation>
    <scope>NUCLEOTIDE SEQUENCE [LARGE SCALE GENOMIC DNA]</scope>
</reference>
<sequence length="174" mass="17857">MLRPGSWGAKARSTRFHRPHGGDQSPPPAPAPTRSAPDPAPPPAASGRSAPQWRRSASHFRQEDPGLQRRLGEVSGRAAGLPRAPGVGGRPGRGCERGPGSAPRAAAAGPAGALLLSGLGIAVVEGPGLRARSPLRDPGGHHADRALHLERPHPAVGWESGVGGKHVDKQGNVR</sequence>
<feature type="region of interest" description="Disordered" evidence="1">
    <location>
        <begin position="1"/>
        <end position="108"/>
    </location>
</feature>
<protein>
    <submittedName>
        <fullName evidence="2">Uncharacterized protein</fullName>
    </submittedName>
</protein>
<evidence type="ECO:0000313" key="2">
    <source>
        <dbReference type="EMBL" id="CAI9154770.1"/>
    </source>
</evidence>
<feature type="compositionally biased region" description="Low complexity" evidence="1">
    <location>
        <begin position="98"/>
        <end position="108"/>
    </location>
</feature>
<proteinExistence type="predicted"/>
<feature type="compositionally biased region" description="Basic and acidic residues" evidence="1">
    <location>
        <begin position="165"/>
        <end position="174"/>
    </location>
</feature>
<name>A0ABN8XZL6_RANTA</name>
<gene>
    <name evidence="2" type="ORF">MRATA1EN1_LOCUS3732</name>
</gene>
<organism evidence="2 3">
    <name type="scientific">Rangifer tarandus platyrhynchus</name>
    <name type="common">Svalbard reindeer</name>
    <dbReference type="NCBI Taxonomy" id="3082113"/>
    <lineage>
        <taxon>Eukaryota</taxon>
        <taxon>Metazoa</taxon>
        <taxon>Chordata</taxon>
        <taxon>Craniata</taxon>
        <taxon>Vertebrata</taxon>
        <taxon>Euteleostomi</taxon>
        <taxon>Mammalia</taxon>
        <taxon>Eutheria</taxon>
        <taxon>Laurasiatheria</taxon>
        <taxon>Artiodactyla</taxon>
        <taxon>Ruminantia</taxon>
        <taxon>Pecora</taxon>
        <taxon>Cervidae</taxon>
        <taxon>Odocoileinae</taxon>
        <taxon>Rangifer</taxon>
    </lineage>
</organism>
<feature type="region of interest" description="Disordered" evidence="1">
    <location>
        <begin position="129"/>
        <end position="174"/>
    </location>
</feature>